<reference evidence="1 2" key="1">
    <citation type="journal article" date="2019" name="Sci. Rep.">
        <title>Colletotrichum shisoi sp. nov., an anthracnose pathogen of Perilla frutescens in Japan: molecular phylogenetic, morphological and genomic evidence.</title>
        <authorList>
            <person name="Gan P."/>
            <person name="Tsushima A."/>
            <person name="Hiroyama R."/>
            <person name="Narusaka M."/>
            <person name="Takano Y."/>
            <person name="Narusaka Y."/>
            <person name="Kawaradani M."/>
            <person name="Damm U."/>
            <person name="Shirasu K."/>
        </authorList>
    </citation>
    <scope>NUCLEOTIDE SEQUENCE [LARGE SCALE GENOMIC DNA]</scope>
    <source>
        <strain evidence="1 2">PG-2018a</strain>
    </source>
</reference>
<evidence type="ECO:0000313" key="2">
    <source>
        <dbReference type="Proteomes" id="UP000326340"/>
    </source>
</evidence>
<name>A0A5Q4BG66_9PEZI</name>
<dbReference type="AlphaFoldDB" id="A0A5Q4BG66"/>
<gene>
    <name evidence="1" type="ORF">CSHISOI_09641</name>
</gene>
<accession>A0A5Q4BG66</accession>
<proteinExistence type="predicted"/>
<organism evidence="1 2">
    <name type="scientific">Colletotrichum shisoi</name>
    <dbReference type="NCBI Taxonomy" id="2078593"/>
    <lineage>
        <taxon>Eukaryota</taxon>
        <taxon>Fungi</taxon>
        <taxon>Dikarya</taxon>
        <taxon>Ascomycota</taxon>
        <taxon>Pezizomycotina</taxon>
        <taxon>Sordariomycetes</taxon>
        <taxon>Hypocreomycetidae</taxon>
        <taxon>Glomerellales</taxon>
        <taxon>Glomerellaceae</taxon>
        <taxon>Colletotrichum</taxon>
        <taxon>Colletotrichum destructivum species complex</taxon>
    </lineage>
</organism>
<evidence type="ECO:0000313" key="1">
    <source>
        <dbReference type="EMBL" id="TQN65771.1"/>
    </source>
</evidence>
<dbReference type="Proteomes" id="UP000326340">
    <property type="component" value="Unassembled WGS sequence"/>
</dbReference>
<keyword evidence="2" id="KW-1185">Reference proteome</keyword>
<sequence>MVFWKKSICLDAGCNKNGGEVACADADVNADDDYRASNWQDAQCCLSDGVLGELNCGIVLRRERKNPIPSIPCLFGGRRISSSLRGWDENKATGQLDSV</sequence>
<protein>
    <submittedName>
        <fullName evidence="1">Uncharacterized protein</fullName>
    </submittedName>
</protein>
<dbReference type="EMBL" id="PUHP01001461">
    <property type="protein sequence ID" value="TQN65771.1"/>
    <property type="molecule type" value="Genomic_DNA"/>
</dbReference>
<comment type="caution">
    <text evidence="1">The sequence shown here is derived from an EMBL/GenBank/DDBJ whole genome shotgun (WGS) entry which is preliminary data.</text>
</comment>